<evidence type="ECO:0000313" key="4">
    <source>
        <dbReference type="EMBL" id="KAJ6817094.1"/>
    </source>
</evidence>
<accession>A0AAX6FL06</accession>
<keyword evidence="3" id="KW-0539">Nucleus</keyword>
<gene>
    <name evidence="4" type="ORF">M6B38_413160</name>
</gene>
<evidence type="ECO:0000256" key="3">
    <source>
        <dbReference type="ARBA" id="ARBA00023242"/>
    </source>
</evidence>
<comment type="subcellular location">
    <subcellularLocation>
        <location evidence="1">Nucleus</location>
        <location evidence="1">Nucleolus</location>
    </subcellularLocation>
</comment>
<dbReference type="Pfam" id="PF04615">
    <property type="entry name" value="Utp14"/>
    <property type="match status" value="1"/>
</dbReference>
<dbReference type="Proteomes" id="UP001140949">
    <property type="component" value="Unassembled WGS sequence"/>
</dbReference>
<comment type="caution">
    <text evidence="4">The sequence shown here is derived from an EMBL/GenBank/DDBJ whole genome shotgun (WGS) entry which is preliminary data.</text>
</comment>
<organism evidence="4 5">
    <name type="scientific">Iris pallida</name>
    <name type="common">Sweet iris</name>
    <dbReference type="NCBI Taxonomy" id="29817"/>
    <lineage>
        <taxon>Eukaryota</taxon>
        <taxon>Viridiplantae</taxon>
        <taxon>Streptophyta</taxon>
        <taxon>Embryophyta</taxon>
        <taxon>Tracheophyta</taxon>
        <taxon>Spermatophyta</taxon>
        <taxon>Magnoliopsida</taxon>
        <taxon>Liliopsida</taxon>
        <taxon>Asparagales</taxon>
        <taxon>Iridaceae</taxon>
        <taxon>Iridoideae</taxon>
        <taxon>Irideae</taxon>
        <taxon>Iris</taxon>
    </lineage>
</organism>
<keyword evidence="2" id="KW-0597">Phosphoprotein</keyword>
<dbReference type="EMBL" id="JANAVB010027998">
    <property type="protein sequence ID" value="KAJ6817094.1"/>
    <property type="molecule type" value="Genomic_DNA"/>
</dbReference>
<sequence>MGQRKPILSQRLYLMGRTWIRKLSLRILMTLLKILVLRQHYDVAIFASGSWKKTKGENGLSVNANKSAAVDNPSLPSQDTMVMDHNRDSDADEVMVDGVLSFGTKTDYALPSQADLIHSAFAGDDVEAEFEKDKMEVLNEENPEPEKPVLLPGWGQWTNVQQKRGLPSWMLQEHGSAKRKREEALKKRKDSKLKDVIISEKIDKKAEKLHARLLPFYRSKDVYEQSIRMPLGPEYSPAISVGALTTSCCQESWYDH</sequence>
<keyword evidence="5" id="KW-1185">Reference proteome</keyword>
<name>A0AAX6FL06_IRIPA</name>
<reference evidence="4" key="2">
    <citation type="submission" date="2023-04" db="EMBL/GenBank/DDBJ databases">
        <authorList>
            <person name="Bruccoleri R.E."/>
            <person name="Oakeley E.J."/>
            <person name="Faust A.-M."/>
            <person name="Dessus-Babus S."/>
            <person name="Altorfer M."/>
            <person name="Burckhardt D."/>
            <person name="Oertli M."/>
            <person name="Naumann U."/>
            <person name="Petersen F."/>
            <person name="Wong J."/>
        </authorList>
    </citation>
    <scope>NUCLEOTIDE SEQUENCE</scope>
    <source>
        <strain evidence="4">GSM-AAB239-AS_SAM_17_03QT</strain>
        <tissue evidence="4">Leaf</tissue>
    </source>
</reference>
<evidence type="ECO:0000256" key="1">
    <source>
        <dbReference type="ARBA" id="ARBA00004604"/>
    </source>
</evidence>
<dbReference type="AlphaFoldDB" id="A0AAX6FL06"/>
<dbReference type="GO" id="GO:0032040">
    <property type="term" value="C:small-subunit processome"/>
    <property type="evidence" value="ECO:0007669"/>
    <property type="project" value="InterPro"/>
</dbReference>
<dbReference type="PANTHER" id="PTHR14150:SF12">
    <property type="entry name" value="U3 SMALL NUCLEOLAR RNA-ASSOCIATED PROTEIN 14 HOMOLOG A"/>
    <property type="match status" value="1"/>
</dbReference>
<dbReference type="PANTHER" id="PTHR14150">
    <property type="entry name" value="U3 SMALL NUCLEOLAR RNA-ASSOCIATED PROTEIN 14"/>
    <property type="match status" value="1"/>
</dbReference>
<evidence type="ECO:0000256" key="2">
    <source>
        <dbReference type="ARBA" id="ARBA00022553"/>
    </source>
</evidence>
<reference evidence="4" key="1">
    <citation type="journal article" date="2023" name="GigaByte">
        <title>Genome assembly of the bearded iris, Iris pallida Lam.</title>
        <authorList>
            <person name="Bruccoleri R.E."/>
            <person name="Oakeley E.J."/>
            <person name="Faust A.M.E."/>
            <person name="Altorfer M."/>
            <person name="Dessus-Babus S."/>
            <person name="Burckhardt D."/>
            <person name="Oertli M."/>
            <person name="Naumann U."/>
            <person name="Petersen F."/>
            <person name="Wong J."/>
        </authorList>
    </citation>
    <scope>NUCLEOTIDE SEQUENCE</scope>
    <source>
        <strain evidence="4">GSM-AAB239-AS_SAM_17_03QT</strain>
    </source>
</reference>
<proteinExistence type="predicted"/>
<dbReference type="InterPro" id="IPR006709">
    <property type="entry name" value="SSU_processome_Utp14"/>
</dbReference>
<dbReference type="GO" id="GO:0006364">
    <property type="term" value="P:rRNA processing"/>
    <property type="evidence" value="ECO:0007669"/>
    <property type="project" value="InterPro"/>
</dbReference>
<protein>
    <submittedName>
        <fullName evidence="4">Uncharacterized protein</fullName>
    </submittedName>
</protein>
<evidence type="ECO:0000313" key="5">
    <source>
        <dbReference type="Proteomes" id="UP001140949"/>
    </source>
</evidence>